<reference evidence="3" key="1">
    <citation type="submission" date="2019-01" db="EMBL/GenBank/DDBJ databases">
        <title>Draft genomes of a novel of Sporanaerobacter strains.</title>
        <authorList>
            <person name="Ma S."/>
        </authorList>
    </citation>
    <scope>NUCLEOTIDE SEQUENCE [LARGE SCALE GENOMIC DNA]</scope>
    <source>
        <strain evidence="3">NJN-17</strain>
    </source>
</reference>
<keyword evidence="3" id="KW-1185">Reference proteome</keyword>
<dbReference type="AlphaFoldDB" id="A0A410QFY4"/>
<dbReference type="Proteomes" id="UP000287969">
    <property type="component" value="Chromosome"/>
</dbReference>
<name>A0A410QFY4_9FIRM</name>
<evidence type="ECO:0000313" key="3">
    <source>
        <dbReference type="Proteomes" id="UP000287969"/>
    </source>
</evidence>
<accession>A0A410QFY4</accession>
<keyword evidence="1" id="KW-1133">Transmembrane helix</keyword>
<keyword evidence="1" id="KW-0812">Transmembrane</keyword>
<proteinExistence type="predicted"/>
<evidence type="ECO:0000256" key="1">
    <source>
        <dbReference type="SAM" id="Phobius"/>
    </source>
</evidence>
<dbReference type="RefSeq" id="WP_128753121.1">
    <property type="nucleotide sequence ID" value="NZ_CP035282.1"/>
</dbReference>
<keyword evidence="1" id="KW-0472">Membrane</keyword>
<evidence type="ECO:0000313" key="2">
    <source>
        <dbReference type="EMBL" id="QAT62839.1"/>
    </source>
</evidence>
<feature type="transmembrane region" description="Helical" evidence="1">
    <location>
        <begin position="40"/>
        <end position="57"/>
    </location>
</feature>
<organism evidence="2 3">
    <name type="scientific">Acidilutibacter cellobiosedens</name>
    <dbReference type="NCBI Taxonomy" id="2507161"/>
    <lineage>
        <taxon>Bacteria</taxon>
        <taxon>Bacillati</taxon>
        <taxon>Bacillota</taxon>
        <taxon>Tissierellia</taxon>
        <taxon>Tissierellales</taxon>
        <taxon>Acidilutibacteraceae</taxon>
        <taxon>Acidilutibacter</taxon>
    </lineage>
</organism>
<gene>
    <name evidence="2" type="ORF">EQM13_15315</name>
</gene>
<sequence length="69" mass="7823">MNKKVFILSNVSPVIAGYGVFYILLAIIKQVPVVGQEVSKLWFIPFLILTAYIAYSTRKEYKLSKQNGL</sequence>
<dbReference type="KEGG" id="spoa:EQM13_15315"/>
<dbReference type="EMBL" id="CP035282">
    <property type="protein sequence ID" value="QAT62839.1"/>
    <property type="molecule type" value="Genomic_DNA"/>
</dbReference>
<feature type="transmembrane region" description="Helical" evidence="1">
    <location>
        <begin position="7"/>
        <end position="28"/>
    </location>
</feature>
<protein>
    <submittedName>
        <fullName evidence="2">Uncharacterized protein</fullName>
    </submittedName>
</protein>